<keyword evidence="2" id="KW-1185">Reference proteome</keyword>
<sequence>MVAEQESLEARLGRYPVGRYPVQHATAQFHLGAARLAAGEPTVAVEALTVARQVFGRVGLRLEEAKATNMLGIALRESGRPGDAETAFRAAVGGFAALGQPVERAAASYNLGLVLRDAGDLAGAQTAWEDAQRSFLTAGQHAEAGACAREHGASLLTAGDPTGARLLLEEAVELAERGGDLAGLGAALNGLGLALLATDRSAEAAEAFRRALGGFPRAVRPAEYAMAKANLALAAARAGQDSRARLAARQALAVAAATGPVRDQARQVLAVLPPPPGDDLLTVLDSEPPDRWTATLREEVLRLVEATASDREAAVAGLLEGALARPGAAVALGQSLLHVLLELPPAAYDAMVRAAVAAGVGSTGRSTEAGDALAGVMRSAMARFPLPQWQRLATSFDAVAAERGERLGWR</sequence>
<dbReference type="AlphaFoldDB" id="A0A238ZFJ2"/>
<proteinExistence type="predicted"/>
<reference evidence="1 2" key="1">
    <citation type="submission" date="2017-06" db="EMBL/GenBank/DDBJ databases">
        <authorList>
            <person name="Kim H.J."/>
            <person name="Triplett B.A."/>
        </authorList>
    </citation>
    <scope>NUCLEOTIDE SEQUENCE [LARGE SCALE GENOMIC DNA]</scope>
    <source>
        <strain evidence="1 2">DSM 44272</strain>
    </source>
</reference>
<name>A0A238ZFJ2_9ACTN</name>
<dbReference type="Proteomes" id="UP000198403">
    <property type="component" value="Unassembled WGS sequence"/>
</dbReference>
<dbReference type="Gene3D" id="1.25.40.10">
    <property type="entry name" value="Tetratricopeptide repeat domain"/>
    <property type="match status" value="2"/>
</dbReference>
<dbReference type="OrthoDB" id="5185560at2"/>
<dbReference type="RefSeq" id="WP_089338348.1">
    <property type="nucleotide sequence ID" value="NZ_FZNO01000028.1"/>
</dbReference>
<evidence type="ECO:0000313" key="1">
    <source>
        <dbReference type="EMBL" id="SNR81751.1"/>
    </source>
</evidence>
<dbReference type="SUPFAM" id="SSF48452">
    <property type="entry name" value="TPR-like"/>
    <property type="match status" value="1"/>
</dbReference>
<dbReference type="EMBL" id="FZNO01000028">
    <property type="protein sequence ID" value="SNR81751.1"/>
    <property type="molecule type" value="Genomic_DNA"/>
</dbReference>
<protein>
    <submittedName>
        <fullName evidence="1">Tetratricopeptide repeat-containing protein</fullName>
    </submittedName>
</protein>
<gene>
    <name evidence="1" type="ORF">SAMN06272737_12816</name>
</gene>
<dbReference type="Pfam" id="PF13432">
    <property type="entry name" value="TPR_16"/>
    <property type="match status" value="2"/>
</dbReference>
<dbReference type="InterPro" id="IPR011990">
    <property type="entry name" value="TPR-like_helical_dom_sf"/>
</dbReference>
<accession>A0A238ZFJ2</accession>
<evidence type="ECO:0000313" key="2">
    <source>
        <dbReference type="Proteomes" id="UP000198403"/>
    </source>
</evidence>
<organism evidence="1 2">
    <name type="scientific">Blastococcus mobilis</name>
    <dbReference type="NCBI Taxonomy" id="1938746"/>
    <lineage>
        <taxon>Bacteria</taxon>
        <taxon>Bacillati</taxon>
        <taxon>Actinomycetota</taxon>
        <taxon>Actinomycetes</taxon>
        <taxon>Geodermatophilales</taxon>
        <taxon>Geodermatophilaceae</taxon>
        <taxon>Blastococcus</taxon>
    </lineage>
</organism>